<evidence type="ECO:0000313" key="6">
    <source>
        <dbReference type="EMBL" id="WNL30472.1"/>
    </source>
</evidence>
<dbReference type="EMBL" id="CP134854">
    <property type="protein sequence ID" value="WNL30472.1"/>
    <property type="molecule type" value="Genomic_DNA"/>
</dbReference>
<keyword evidence="3" id="KW-0694">RNA-binding</keyword>
<comment type="similarity">
    <text evidence="1">Belongs to the CRISPR-associated Csm4 family.</text>
</comment>
<evidence type="ECO:0000256" key="1">
    <source>
        <dbReference type="ARBA" id="ARBA00005772"/>
    </source>
</evidence>
<dbReference type="InterPro" id="IPR005537">
    <property type="entry name" value="RAMP_III_fam"/>
</dbReference>
<evidence type="ECO:0000256" key="4">
    <source>
        <dbReference type="ARBA" id="ARBA00023118"/>
    </source>
</evidence>
<dbReference type="NCBIfam" id="TIGR01903">
    <property type="entry name" value="cas5_csm4"/>
    <property type="match status" value="1"/>
</dbReference>
<proteinExistence type="inferred from homology"/>
<reference evidence="6" key="1">
    <citation type="submission" date="2023-09" db="EMBL/GenBank/DDBJ databases">
        <title>Arcobacter tbilisiensis sp. nov. isolated from chicken meat in Tbilisi, Georgia.</title>
        <authorList>
            <person name="Matthias R."/>
            <person name="Zautner A.E."/>
        </authorList>
    </citation>
    <scope>NUCLEOTIDE SEQUENCE</scope>
    <source>
        <strain evidence="6">LEO 52</strain>
    </source>
</reference>
<protein>
    <recommendedName>
        <fullName evidence="2">CRISPR system Cms protein Csm4</fullName>
    </recommendedName>
</protein>
<name>A0AA96DLV7_9BACT</name>
<accession>A0AA96DLV7</accession>
<keyword evidence="4" id="KW-0051">Antiviral defense</keyword>
<evidence type="ECO:0000256" key="3">
    <source>
        <dbReference type="ARBA" id="ARBA00022884"/>
    </source>
</evidence>
<evidence type="ECO:0000259" key="5">
    <source>
        <dbReference type="Pfam" id="PF03787"/>
    </source>
</evidence>
<organism evidence="6">
    <name type="scientific">Arcobacter sp. AZ-2023</name>
    <dbReference type="NCBI Taxonomy" id="3074453"/>
    <lineage>
        <taxon>Bacteria</taxon>
        <taxon>Pseudomonadati</taxon>
        <taxon>Campylobacterota</taxon>
        <taxon>Epsilonproteobacteria</taxon>
        <taxon>Campylobacterales</taxon>
        <taxon>Arcobacteraceae</taxon>
        <taxon>Arcobacter</taxon>
    </lineage>
</organism>
<gene>
    <name evidence="6" type="ORF">RMQ68_03550</name>
</gene>
<sequence>MKLYKTTFIPTSNFATTLKGDTLFGQICWAIRYTFGNDKLEALLLNYETKPFLVVSDGFAKGYLPKPSLPSNLLGENSDLKKENRKKIWLTIEELQNAEFLKARTNEDVNYINNSFSVVKNSLNYKTFTTDESGKFSPYSEQENSFTPKDIYFLLDEEKFSIQELNQTIKTLSLIGYGKNSSIGKGFFDFFDFEEIKLNLQSNIFMTLSPVVLSNQDFKDSFYEPFTRFGKHGGGLNANPFKKPILMANTSCVVIFESNYDKPYIGKSVKGHSSIENTVHQGYSIIIPIKDLNI</sequence>
<evidence type="ECO:0000256" key="2">
    <source>
        <dbReference type="ARBA" id="ARBA00016109"/>
    </source>
</evidence>
<dbReference type="InterPro" id="IPR005510">
    <property type="entry name" value="Csm4"/>
</dbReference>
<dbReference type="GO" id="GO:0003723">
    <property type="term" value="F:RNA binding"/>
    <property type="evidence" value="ECO:0007669"/>
    <property type="project" value="UniProtKB-KW"/>
</dbReference>
<feature type="domain" description="CRISPR type III-associated protein" evidence="5">
    <location>
        <begin position="19"/>
        <end position="188"/>
    </location>
</feature>
<dbReference type="AlphaFoldDB" id="A0AA96DLV7"/>
<dbReference type="Pfam" id="PF03787">
    <property type="entry name" value="RAMPs"/>
    <property type="match status" value="1"/>
</dbReference>
<dbReference type="GO" id="GO:0051607">
    <property type="term" value="P:defense response to virus"/>
    <property type="evidence" value="ECO:0007669"/>
    <property type="project" value="UniProtKB-KW"/>
</dbReference>